<evidence type="ECO:0000313" key="4">
    <source>
        <dbReference type="EMBL" id="SGZ53591.1"/>
    </source>
</evidence>
<dbReference type="OrthoDB" id="10255285at2759"/>
<dbReference type="InterPro" id="IPR007681">
    <property type="entry name" value="Mog1"/>
</dbReference>
<keyword evidence="5" id="KW-1185">Reference proteome</keyword>
<protein>
    <submittedName>
        <fullName evidence="4">CIC11C00000001005</fullName>
    </submittedName>
</protein>
<dbReference type="PANTHER" id="PTHR15837">
    <property type="entry name" value="RAN GUANINE NUCLEOTIDE RELEASE FACTOR"/>
    <property type="match status" value="1"/>
</dbReference>
<comment type="similarity">
    <text evidence="1">Belongs to the MOG1 family.</text>
</comment>
<organism evidence="4 5">
    <name type="scientific">Sungouiella intermedia</name>
    <dbReference type="NCBI Taxonomy" id="45354"/>
    <lineage>
        <taxon>Eukaryota</taxon>
        <taxon>Fungi</taxon>
        <taxon>Dikarya</taxon>
        <taxon>Ascomycota</taxon>
        <taxon>Saccharomycotina</taxon>
        <taxon>Pichiomycetes</taxon>
        <taxon>Metschnikowiaceae</taxon>
        <taxon>Sungouiella</taxon>
    </lineage>
</organism>
<dbReference type="PANTHER" id="PTHR15837:SF0">
    <property type="entry name" value="RAN GUANINE NUCLEOTIDE RELEASE FACTOR"/>
    <property type="match status" value="1"/>
</dbReference>
<evidence type="ECO:0000256" key="2">
    <source>
        <dbReference type="ARBA" id="ARBA00022448"/>
    </source>
</evidence>
<accession>A0A1L0BQB5</accession>
<name>A0A1L0BQB5_9ASCO</name>
<gene>
    <name evidence="4" type="ORF">SAMEA4029010_CIC11G00000001005</name>
</gene>
<keyword evidence="2" id="KW-0813">Transport</keyword>
<dbReference type="GO" id="GO:0005634">
    <property type="term" value="C:nucleus"/>
    <property type="evidence" value="ECO:0007669"/>
    <property type="project" value="TreeGrafter"/>
</dbReference>
<dbReference type="STRING" id="45354.A0A1L0BQB5"/>
<dbReference type="AlphaFoldDB" id="A0A1L0BQB5"/>
<keyword evidence="3" id="KW-0653">Protein transport</keyword>
<dbReference type="SUPFAM" id="SSF55724">
    <property type="entry name" value="Mog1p/PsbP-like"/>
    <property type="match status" value="1"/>
</dbReference>
<dbReference type="Proteomes" id="UP000182334">
    <property type="component" value="Chromosome IV"/>
</dbReference>
<sequence length="184" mass="20748">MTQLYGGAITADLPQGAIDVSEFRQIPDTQEVFLLEKPNGLDQSIIFDLLERVNASSLPEVIAVHLDDILEGPATNIAPLESMEHPVLRCEMHTFLVKPLPSKQETEHVKLFMFLFLIRLEKVATDFLVTMNVPLETNGEVTQELFQKEVSSVMNQDQSIISECYKQVKESAISLDVKDWKLFG</sequence>
<dbReference type="Pfam" id="PF04603">
    <property type="entry name" value="Mog1"/>
    <property type="match status" value="1"/>
</dbReference>
<dbReference type="GO" id="GO:0031267">
    <property type="term" value="F:small GTPase binding"/>
    <property type="evidence" value="ECO:0007669"/>
    <property type="project" value="TreeGrafter"/>
</dbReference>
<evidence type="ECO:0000256" key="3">
    <source>
        <dbReference type="ARBA" id="ARBA00022927"/>
    </source>
</evidence>
<evidence type="ECO:0000256" key="1">
    <source>
        <dbReference type="ARBA" id="ARBA00010307"/>
    </source>
</evidence>
<dbReference type="GO" id="GO:0005085">
    <property type="term" value="F:guanyl-nucleotide exchange factor activity"/>
    <property type="evidence" value="ECO:0007669"/>
    <property type="project" value="TreeGrafter"/>
</dbReference>
<dbReference type="GO" id="GO:0006606">
    <property type="term" value="P:protein import into nucleus"/>
    <property type="evidence" value="ECO:0007669"/>
    <property type="project" value="TreeGrafter"/>
</dbReference>
<reference evidence="4 5" key="1">
    <citation type="submission" date="2016-10" db="EMBL/GenBank/DDBJ databases">
        <authorList>
            <person name="de Groot N.N."/>
        </authorList>
    </citation>
    <scope>NUCLEOTIDE SEQUENCE [LARGE SCALE GENOMIC DNA]</scope>
    <source>
        <strain evidence="4 5">CBS 141442</strain>
    </source>
</reference>
<dbReference type="EMBL" id="LT635759">
    <property type="protein sequence ID" value="SGZ53591.1"/>
    <property type="molecule type" value="Genomic_DNA"/>
</dbReference>
<evidence type="ECO:0000313" key="5">
    <source>
        <dbReference type="Proteomes" id="UP000182334"/>
    </source>
</evidence>
<dbReference type="Gene3D" id="3.40.1000.10">
    <property type="entry name" value="Mog1/PsbP, alpha/beta/alpha sandwich"/>
    <property type="match status" value="1"/>
</dbReference>
<dbReference type="InterPro" id="IPR016123">
    <property type="entry name" value="Mog1/PsbP_a/b/a-sand"/>
</dbReference>
<proteinExistence type="inferred from homology"/>